<keyword evidence="2" id="KW-1185">Reference proteome</keyword>
<proteinExistence type="predicted"/>
<accession>A0ABW0I4F9</accession>
<name>A0ABW0I4F9_9BACL</name>
<dbReference type="EMBL" id="JBHSMI010000067">
    <property type="protein sequence ID" value="MFC5407281.1"/>
    <property type="molecule type" value="Genomic_DNA"/>
</dbReference>
<reference evidence="2" key="1">
    <citation type="journal article" date="2019" name="Int. J. Syst. Evol. Microbiol.">
        <title>The Global Catalogue of Microorganisms (GCM) 10K type strain sequencing project: providing services to taxonomists for standard genome sequencing and annotation.</title>
        <authorList>
            <consortium name="The Broad Institute Genomics Platform"/>
            <consortium name="The Broad Institute Genome Sequencing Center for Infectious Disease"/>
            <person name="Wu L."/>
            <person name="Ma J."/>
        </authorList>
    </citation>
    <scope>NUCLEOTIDE SEQUENCE [LARGE SCALE GENOMIC DNA]</scope>
    <source>
        <strain evidence="2">CGMCC 1.18575</strain>
    </source>
</reference>
<gene>
    <name evidence="1" type="ORF">ACFPOF_31515</name>
</gene>
<sequence length="253" mass="29191">MTQLARQKQPELSEVLKPLSKEELIRIIVQVAEQDSMFKSGLLVKYSQGDYTRQLQLSKQLMNSIVKKYVGRDGFIPYRETYSFASDMVGVMEEIDETTDSIYALEVALMVLAEGVEAFQYADDSNGDIGMLINECFGQIRDLAESLDQQEASRRELFFERVLHMSDSKIFEGWEDFRLELLRICAEFAEDEKLRERLEAAIKRRIDAIAGAQFGKYTAEALLKLLHELIQDYCSADEADKFEEEHLQYTFSE</sequence>
<dbReference type="Proteomes" id="UP001596113">
    <property type="component" value="Unassembled WGS sequence"/>
</dbReference>
<organism evidence="1 2">
    <name type="scientific">Cohnella soli</name>
    <dbReference type="NCBI Taxonomy" id="425005"/>
    <lineage>
        <taxon>Bacteria</taxon>
        <taxon>Bacillati</taxon>
        <taxon>Bacillota</taxon>
        <taxon>Bacilli</taxon>
        <taxon>Bacillales</taxon>
        <taxon>Paenibacillaceae</taxon>
        <taxon>Cohnella</taxon>
    </lineage>
</organism>
<evidence type="ECO:0000313" key="1">
    <source>
        <dbReference type="EMBL" id="MFC5407281.1"/>
    </source>
</evidence>
<protein>
    <submittedName>
        <fullName evidence="1">Uncharacterized protein</fullName>
    </submittedName>
</protein>
<dbReference type="RefSeq" id="WP_378139805.1">
    <property type="nucleotide sequence ID" value="NZ_JBHSMI010000067.1"/>
</dbReference>
<evidence type="ECO:0000313" key="2">
    <source>
        <dbReference type="Proteomes" id="UP001596113"/>
    </source>
</evidence>
<comment type="caution">
    <text evidence="1">The sequence shown here is derived from an EMBL/GenBank/DDBJ whole genome shotgun (WGS) entry which is preliminary data.</text>
</comment>